<accession>A0A1G9AW24</accession>
<dbReference type="SUPFAM" id="SSF53300">
    <property type="entry name" value="vWA-like"/>
    <property type="match status" value="1"/>
</dbReference>
<dbReference type="RefSeq" id="WP_093158750.1">
    <property type="nucleotide sequence ID" value="NZ_FNEK01000037.1"/>
</dbReference>
<keyword evidence="4" id="KW-1185">Reference proteome</keyword>
<evidence type="ECO:0000313" key="3">
    <source>
        <dbReference type="EMBL" id="SDK31443.1"/>
    </source>
</evidence>
<dbReference type="Gene3D" id="3.40.50.410">
    <property type="entry name" value="von Willebrand factor, type A domain"/>
    <property type="match status" value="1"/>
</dbReference>
<dbReference type="OrthoDB" id="7522752at2"/>
<dbReference type="Proteomes" id="UP000199382">
    <property type="component" value="Unassembled WGS sequence"/>
</dbReference>
<gene>
    <name evidence="3" type="ORF">SAMN04488026_103723</name>
</gene>
<feature type="transmembrane region" description="Helical" evidence="1">
    <location>
        <begin position="28"/>
        <end position="50"/>
    </location>
</feature>
<evidence type="ECO:0000313" key="4">
    <source>
        <dbReference type="Proteomes" id="UP000199382"/>
    </source>
</evidence>
<name>A0A1G9AW24_9RHOB</name>
<dbReference type="STRING" id="571298.SAMN04488026_103723"/>
<feature type="domain" description="Putative Flp pilus-assembly TadG-like N-terminal" evidence="2">
    <location>
        <begin position="28"/>
        <end position="72"/>
    </location>
</feature>
<keyword evidence="1" id="KW-0472">Membrane</keyword>
<dbReference type="InterPro" id="IPR036465">
    <property type="entry name" value="vWFA_dom_sf"/>
</dbReference>
<organism evidence="3 4">
    <name type="scientific">Aliiruegeria lutimaris</name>
    <dbReference type="NCBI Taxonomy" id="571298"/>
    <lineage>
        <taxon>Bacteria</taxon>
        <taxon>Pseudomonadati</taxon>
        <taxon>Pseudomonadota</taxon>
        <taxon>Alphaproteobacteria</taxon>
        <taxon>Rhodobacterales</taxon>
        <taxon>Roseobacteraceae</taxon>
        <taxon>Aliiruegeria</taxon>
    </lineage>
</organism>
<keyword evidence="1" id="KW-1133">Transmembrane helix</keyword>
<evidence type="ECO:0000256" key="1">
    <source>
        <dbReference type="SAM" id="Phobius"/>
    </source>
</evidence>
<protein>
    <submittedName>
        <fullName evidence="3">von Willebrand factor type A domain-containing protein</fullName>
    </submittedName>
</protein>
<dbReference type="EMBL" id="FNEK01000037">
    <property type="protein sequence ID" value="SDK31443.1"/>
    <property type="molecule type" value="Genomic_DNA"/>
</dbReference>
<dbReference type="InterPro" id="IPR028087">
    <property type="entry name" value="Tad_N"/>
</dbReference>
<evidence type="ECO:0000259" key="2">
    <source>
        <dbReference type="Pfam" id="PF13400"/>
    </source>
</evidence>
<dbReference type="AlphaFoldDB" id="A0A1G9AW24"/>
<dbReference type="Pfam" id="PF13400">
    <property type="entry name" value="Tad"/>
    <property type="match status" value="1"/>
</dbReference>
<sequence>MCISENPSRTHTCHGQVNEFVREQDGGLVVFSLFVLLCMMLAIGMAIDVARFEYNRAKLQHTLDRAVLAAANMEQTLDPEFVVEDYFDKAGLADNLKDVKVSQAINYRTVSAEAGAEIETIFLDMVGINELFVPAAGEANETLADLEVALVLDNSGSMGSWTSSGKTRLQLLQEAAKDFVETVAKEASDEGSTIISLVPFAEQVTVGKTLLDQYNVSSEHDTTHCVTFDKEDFYSAAIEPTDELSRMAYFDPDNSGWTVYDPEICDTTGGRDITPWTADADTLYDRIDDMYAKGWTSIDVGTKWGVAMLDPSAQSVLSSMIDAKKVAGDLEGQPFDYDRASTMKILVVMSDGANRYQRDIEDAYKSGLSPLFYNSKEEQYSYYQDDQYYREGTTYT</sequence>
<proteinExistence type="predicted"/>
<reference evidence="3 4" key="1">
    <citation type="submission" date="2016-10" db="EMBL/GenBank/DDBJ databases">
        <authorList>
            <person name="de Groot N.N."/>
        </authorList>
    </citation>
    <scope>NUCLEOTIDE SEQUENCE [LARGE SCALE GENOMIC DNA]</scope>
    <source>
        <strain evidence="3 4">DSM 25294</strain>
    </source>
</reference>
<keyword evidence="1" id="KW-0812">Transmembrane</keyword>